<dbReference type="PANTHER" id="PTHR11199">
    <property type="entry name" value="STROMAL ANTIGEN"/>
    <property type="match status" value="1"/>
</dbReference>
<evidence type="ECO:0000259" key="3">
    <source>
        <dbReference type="Pfam" id="PF08514"/>
    </source>
</evidence>
<dbReference type="InterPro" id="IPR039662">
    <property type="entry name" value="Cohesin_Scc3/SA"/>
</dbReference>
<reference evidence="4" key="3">
    <citation type="submission" date="2025-09" db="UniProtKB">
        <authorList>
            <consortium name="Ensembl"/>
        </authorList>
    </citation>
    <scope>IDENTIFICATION</scope>
</reference>
<accession>A0A7N5KKI8</accession>
<dbReference type="InterPro" id="IPR013721">
    <property type="entry name" value="STAG"/>
</dbReference>
<feature type="region of interest" description="Disordered" evidence="2">
    <location>
        <begin position="348"/>
        <end position="369"/>
    </location>
</feature>
<sequence>MGRSFGAVLPCGLPIGRRVSRARRRLIGAGGRGRAGLGMLPPGTSFASAGPALGGRPRQMQEGPSGGRDASRSGPRRRGRRSCGRLRNQAGQFISVVTVFEAQGALSGGQDASGPGTRRRGRPPRKHRKRKVAITTEVTLFEMVALGKNSVQTAVEEWVQSYKEDRELALLDLISFFVQCCGCEGMVTAELYQSNQGKNVVHKMTEKFDQQNDFYPIVGPGPFWKRFRVNFCEFTELLVHQTHSSVLCDGHLMDTVICMLSGLTNSAVYSLRHTSSLAAMKLLTALASVNQGICAGRRTAQRLYEIESITKLKGRHKYYMELLDQRRHQVRDSWGHCGRECAGGDVGVQEGGMEGVPRRRKEGTQVCGQRPVQRGPGVCRKCPQPPTPGCPTAPVGFCLGSGTAVAMCSAWSPRACDHSRGLGSPHNTAASRSSESTAWVPSLFHIWAPGSSWPPCGGVEGGPCSPSGSCAPWGHTGGPAHPWLSYISFLWWFVVWTCANCAYCVLCVPLPPPRCPLIPRLHLCTHRRSPLWGASTGHGAQKPFHKGVHVWSSHPAACPWA</sequence>
<proteinExistence type="inferred from homology"/>
<feature type="region of interest" description="Disordered" evidence="2">
    <location>
        <begin position="31"/>
        <end position="85"/>
    </location>
</feature>
<feature type="compositionally biased region" description="Basic residues" evidence="2">
    <location>
        <begin position="117"/>
        <end position="130"/>
    </location>
</feature>
<evidence type="ECO:0000256" key="2">
    <source>
        <dbReference type="SAM" id="MobiDB-lite"/>
    </source>
</evidence>
<keyword evidence="5" id="KW-1185">Reference proteome</keyword>
<dbReference type="GO" id="GO:0005634">
    <property type="term" value="C:nucleus"/>
    <property type="evidence" value="ECO:0007669"/>
    <property type="project" value="TreeGrafter"/>
</dbReference>
<dbReference type="InParanoid" id="A0A7N5KKI8"/>
<organism evidence="4 5">
    <name type="scientific">Ailuropoda melanoleuca</name>
    <name type="common">Giant panda</name>
    <dbReference type="NCBI Taxonomy" id="9646"/>
    <lineage>
        <taxon>Eukaryota</taxon>
        <taxon>Metazoa</taxon>
        <taxon>Chordata</taxon>
        <taxon>Craniata</taxon>
        <taxon>Vertebrata</taxon>
        <taxon>Euteleostomi</taxon>
        <taxon>Mammalia</taxon>
        <taxon>Eutheria</taxon>
        <taxon>Laurasiatheria</taxon>
        <taxon>Carnivora</taxon>
        <taxon>Caniformia</taxon>
        <taxon>Ursidae</taxon>
        <taxon>Ailuropoda</taxon>
    </lineage>
</organism>
<dbReference type="GO" id="GO:0008278">
    <property type="term" value="C:cohesin complex"/>
    <property type="evidence" value="ECO:0007669"/>
    <property type="project" value="TreeGrafter"/>
</dbReference>
<dbReference type="AlphaFoldDB" id="A0A7N5KKI8"/>
<dbReference type="PANTHER" id="PTHR11199:SF2">
    <property type="entry name" value="COHESIN SUBUNIT SA"/>
    <property type="match status" value="1"/>
</dbReference>
<reference evidence="4" key="2">
    <citation type="submission" date="2025-08" db="UniProtKB">
        <authorList>
            <consortium name="Ensembl"/>
        </authorList>
    </citation>
    <scope>IDENTIFICATION</scope>
</reference>
<evidence type="ECO:0000256" key="1">
    <source>
        <dbReference type="ARBA" id="ARBA00005486"/>
    </source>
</evidence>
<feature type="region of interest" description="Disordered" evidence="2">
    <location>
        <begin position="106"/>
        <end position="130"/>
    </location>
</feature>
<dbReference type="GeneTree" id="ENSGT00950000182972"/>
<comment type="similarity">
    <text evidence="1">Belongs to the SCC3 family.</text>
</comment>
<dbReference type="Ensembl" id="ENSAMET00000029645.1">
    <property type="protein sequence ID" value="ENSAMEP00000041648.1"/>
    <property type="gene ID" value="ENSAMEG00000026996.1"/>
</dbReference>
<name>A0A7N5KKI8_AILME</name>
<evidence type="ECO:0000313" key="4">
    <source>
        <dbReference type="Ensembl" id="ENSAMEP00000041648.1"/>
    </source>
</evidence>
<dbReference type="GO" id="GO:0000785">
    <property type="term" value="C:chromatin"/>
    <property type="evidence" value="ECO:0007669"/>
    <property type="project" value="TreeGrafter"/>
</dbReference>
<reference evidence="4 5" key="1">
    <citation type="journal article" date="2010" name="Nature">
        <title>The sequence and de novo assembly of the giant panda genome.</title>
        <authorList>
            <person name="Li R."/>
            <person name="Fan W."/>
            <person name="Tian G."/>
            <person name="Zhu H."/>
            <person name="He L."/>
            <person name="Cai J."/>
            <person name="Huang Q."/>
            <person name="Cai Q."/>
            <person name="Li B."/>
            <person name="Bai Y."/>
            <person name="Zhang Z."/>
            <person name="Zhang Y."/>
            <person name="Wang W."/>
            <person name="Li J."/>
            <person name="Wei F."/>
            <person name="Li H."/>
            <person name="Jian M."/>
            <person name="Li J."/>
            <person name="Zhang Z."/>
            <person name="Nielsen R."/>
            <person name="Li D."/>
            <person name="Gu W."/>
            <person name="Yang Z."/>
            <person name="Xuan Z."/>
            <person name="Ryder O.A."/>
            <person name="Leung F.C."/>
            <person name="Zhou Y."/>
            <person name="Cao J."/>
            <person name="Sun X."/>
            <person name="Fu Y."/>
            <person name="Fang X."/>
            <person name="Guo X."/>
            <person name="Wang B."/>
            <person name="Hou R."/>
            <person name="Shen F."/>
            <person name="Mu B."/>
            <person name="Ni P."/>
            <person name="Lin R."/>
            <person name="Qian W."/>
            <person name="Wang G."/>
            <person name="Yu C."/>
            <person name="Nie W."/>
            <person name="Wang J."/>
            <person name="Wu Z."/>
            <person name="Liang H."/>
            <person name="Min J."/>
            <person name="Wu Q."/>
            <person name="Cheng S."/>
            <person name="Ruan J."/>
            <person name="Wang M."/>
            <person name="Shi Z."/>
            <person name="Wen M."/>
            <person name="Liu B."/>
            <person name="Ren X."/>
            <person name="Zheng H."/>
            <person name="Dong D."/>
            <person name="Cook K."/>
            <person name="Shan G."/>
            <person name="Zhang H."/>
            <person name="Kosiol C."/>
            <person name="Xie X."/>
            <person name="Lu Z."/>
            <person name="Zheng H."/>
            <person name="Li Y."/>
            <person name="Steiner C.C."/>
            <person name="Lam T.T."/>
            <person name="Lin S."/>
            <person name="Zhang Q."/>
            <person name="Li G."/>
            <person name="Tian J."/>
            <person name="Gong T."/>
            <person name="Liu H."/>
            <person name="Zhang D."/>
            <person name="Fang L."/>
            <person name="Ye C."/>
            <person name="Zhang J."/>
            <person name="Hu W."/>
            <person name="Xu A."/>
            <person name="Ren Y."/>
            <person name="Zhang G."/>
            <person name="Bruford M.W."/>
            <person name="Li Q."/>
            <person name="Ma L."/>
            <person name="Guo Y."/>
            <person name="An N."/>
            <person name="Hu Y."/>
            <person name="Zheng Y."/>
            <person name="Shi Y."/>
            <person name="Li Z."/>
            <person name="Liu Q."/>
            <person name="Chen Y."/>
            <person name="Zhao J."/>
            <person name="Qu N."/>
            <person name="Zhao S."/>
            <person name="Tian F."/>
            <person name="Wang X."/>
            <person name="Wang H."/>
            <person name="Xu L."/>
            <person name="Liu X."/>
            <person name="Vinar T."/>
            <person name="Wang Y."/>
            <person name="Lam T.W."/>
            <person name="Yiu S.M."/>
            <person name="Liu S."/>
            <person name="Zhang H."/>
            <person name="Li D."/>
            <person name="Huang Y."/>
            <person name="Wang X."/>
            <person name="Yang G."/>
            <person name="Jiang Z."/>
            <person name="Wang J."/>
            <person name="Qin N."/>
            <person name="Li L."/>
            <person name="Li J."/>
            <person name="Bolund L."/>
            <person name="Kristiansen K."/>
            <person name="Wong G.K."/>
            <person name="Olson M."/>
            <person name="Zhang X."/>
            <person name="Li S."/>
            <person name="Yang H."/>
            <person name="Wang J."/>
            <person name="Wang J."/>
        </authorList>
    </citation>
    <scope>NUCLEOTIDE SEQUENCE [LARGE SCALE GENOMIC DNA]</scope>
</reference>
<feature type="domain" description="STAG" evidence="3">
    <location>
        <begin position="215"/>
        <end position="310"/>
    </location>
</feature>
<feature type="compositionally biased region" description="Basic residues" evidence="2">
    <location>
        <begin position="74"/>
        <end position="84"/>
    </location>
</feature>
<dbReference type="GO" id="GO:0007062">
    <property type="term" value="P:sister chromatid cohesion"/>
    <property type="evidence" value="ECO:0007669"/>
    <property type="project" value="TreeGrafter"/>
</dbReference>
<dbReference type="Pfam" id="PF08514">
    <property type="entry name" value="STAG"/>
    <property type="match status" value="1"/>
</dbReference>
<evidence type="ECO:0000313" key="5">
    <source>
        <dbReference type="Proteomes" id="UP000008912"/>
    </source>
</evidence>
<protein>
    <recommendedName>
        <fullName evidence="3">STAG domain-containing protein</fullName>
    </recommendedName>
</protein>
<dbReference type="Proteomes" id="UP000008912">
    <property type="component" value="Unassembled WGS sequence"/>
</dbReference>
<dbReference type="GO" id="GO:0003682">
    <property type="term" value="F:chromatin binding"/>
    <property type="evidence" value="ECO:0007669"/>
    <property type="project" value="TreeGrafter"/>
</dbReference>